<protein>
    <recommendedName>
        <fullName evidence="2">AB hydrolase-1 domain-containing protein</fullName>
    </recommendedName>
</protein>
<name>A0A6A1WNJ9_9ROSI</name>
<dbReference type="Pfam" id="PF00561">
    <property type="entry name" value="Abhydrolase_1"/>
    <property type="match status" value="1"/>
</dbReference>
<dbReference type="PANTHER" id="PTHR45763">
    <property type="entry name" value="HYDROLASE, ALPHA/BETA FOLD FAMILY PROTEIN, EXPRESSED-RELATED"/>
    <property type="match status" value="1"/>
</dbReference>
<feature type="domain" description="AB hydrolase-1" evidence="2">
    <location>
        <begin position="165"/>
        <end position="436"/>
    </location>
</feature>
<accession>A0A6A1WNJ9</accession>
<dbReference type="OrthoDB" id="294702at2759"/>
<dbReference type="Proteomes" id="UP000516437">
    <property type="component" value="Chromosome 1"/>
</dbReference>
<comment type="caution">
    <text evidence="3">The sequence shown here is derived from an EMBL/GenBank/DDBJ whole genome shotgun (WGS) entry which is preliminary data.</text>
</comment>
<evidence type="ECO:0000313" key="4">
    <source>
        <dbReference type="Proteomes" id="UP000516437"/>
    </source>
</evidence>
<dbReference type="InterPro" id="IPR000073">
    <property type="entry name" value="AB_hydrolase_1"/>
</dbReference>
<evidence type="ECO:0000256" key="1">
    <source>
        <dbReference type="SAM" id="MobiDB-lite"/>
    </source>
</evidence>
<dbReference type="PANTHER" id="PTHR45763:SF36">
    <property type="entry name" value="AB HYDROLASE-1 DOMAIN-CONTAINING PROTEIN"/>
    <property type="match status" value="1"/>
</dbReference>
<proteinExistence type="predicted"/>
<evidence type="ECO:0000259" key="2">
    <source>
        <dbReference type="Pfam" id="PF00561"/>
    </source>
</evidence>
<evidence type="ECO:0000313" key="3">
    <source>
        <dbReference type="EMBL" id="KAB1226126.1"/>
    </source>
</evidence>
<sequence length="494" mass="56101">MSSETNRSDPGLSYSATYADGNYPPEGLADHIAEFLKATAEIAVAFGKGCRDVVRQSLVKEDSYIGRNFGKCSSFVRRRIGGPLKRVCQKLRVFNGFIPEDKEPLHVWAVVFFVSAVAFAALNISTEKSTSSIPLAKKVYLHPPSAKLVVLPDGRYMAYKEQGIPGLKASLLEEFGIRLLTYDLPGFGESDPHTKRNLKSSAMDILLLANAVGINDKFWVLGYSSGSIHAWAALRYIPDRLAGAAMFAPMVNPYDPIMTKEERRKTWGCWTRKRKFMYFLARRFPRFLAYFYRRNFLSGKHGQIDKWMSMSLGKRDRALIEDPVYEEFWQRDLEESIRQGNAKPFVEEAVLQVSNWGFSLTDLKLQKKQRGKGMLNWLKSVLTEAKDEYTGFLGPIHIWQGMDDSVVPPSMTDFVHRVLPGVAVHKLPYEGHFTYIYFCDECHRQIFTTLFGTPQGPLQNNIEIAQMPVEGDSKEQGETEEQEEIVLSDPSMKR</sequence>
<dbReference type="InterPro" id="IPR029058">
    <property type="entry name" value="AB_hydrolase_fold"/>
</dbReference>
<organism evidence="3 4">
    <name type="scientific">Morella rubra</name>
    <name type="common">Chinese bayberry</name>
    <dbReference type="NCBI Taxonomy" id="262757"/>
    <lineage>
        <taxon>Eukaryota</taxon>
        <taxon>Viridiplantae</taxon>
        <taxon>Streptophyta</taxon>
        <taxon>Embryophyta</taxon>
        <taxon>Tracheophyta</taxon>
        <taxon>Spermatophyta</taxon>
        <taxon>Magnoliopsida</taxon>
        <taxon>eudicotyledons</taxon>
        <taxon>Gunneridae</taxon>
        <taxon>Pentapetalae</taxon>
        <taxon>rosids</taxon>
        <taxon>fabids</taxon>
        <taxon>Fagales</taxon>
        <taxon>Myricaceae</taxon>
        <taxon>Morella</taxon>
    </lineage>
</organism>
<feature type="region of interest" description="Disordered" evidence="1">
    <location>
        <begin position="469"/>
        <end position="494"/>
    </location>
</feature>
<dbReference type="EMBL" id="RXIC02000019">
    <property type="protein sequence ID" value="KAB1226126.1"/>
    <property type="molecule type" value="Genomic_DNA"/>
</dbReference>
<gene>
    <name evidence="3" type="ORF">CJ030_MR1G023925</name>
</gene>
<dbReference type="AlphaFoldDB" id="A0A6A1WNJ9"/>
<dbReference type="SUPFAM" id="SSF53474">
    <property type="entry name" value="alpha/beta-Hydrolases"/>
    <property type="match status" value="1"/>
</dbReference>
<reference evidence="3 4" key="1">
    <citation type="journal article" date="2019" name="Plant Biotechnol. J.">
        <title>The red bayberry genome and genetic basis of sex determination.</title>
        <authorList>
            <person name="Jia H.M."/>
            <person name="Jia H.J."/>
            <person name="Cai Q.L."/>
            <person name="Wang Y."/>
            <person name="Zhao H.B."/>
            <person name="Yang W.F."/>
            <person name="Wang G.Y."/>
            <person name="Li Y.H."/>
            <person name="Zhan D.L."/>
            <person name="Shen Y.T."/>
            <person name="Niu Q.F."/>
            <person name="Chang L."/>
            <person name="Qiu J."/>
            <person name="Zhao L."/>
            <person name="Xie H.B."/>
            <person name="Fu W.Y."/>
            <person name="Jin J."/>
            <person name="Li X.W."/>
            <person name="Jiao Y."/>
            <person name="Zhou C.C."/>
            <person name="Tu T."/>
            <person name="Chai C.Y."/>
            <person name="Gao J.L."/>
            <person name="Fan L.J."/>
            <person name="van de Weg E."/>
            <person name="Wang J.Y."/>
            <person name="Gao Z.S."/>
        </authorList>
    </citation>
    <scope>NUCLEOTIDE SEQUENCE [LARGE SCALE GENOMIC DNA]</scope>
    <source>
        <tissue evidence="3">Leaves</tissue>
    </source>
</reference>
<dbReference type="Gene3D" id="3.40.50.1820">
    <property type="entry name" value="alpha/beta hydrolase"/>
    <property type="match status" value="1"/>
</dbReference>
<keyword evidence="4" id="KW-1185">Reference proteome</keyword>